<dbReference type="Proteomes" id="UP001149090">
    <property type="component" value="Unassembled WGS sequence"/>
</dbReference>
<comment type="function">
    <text evidence="1">Catalyzes the last step of tRNA splicing, the transfer of the splice junction 2'-phosphate from ligated tRNA to NAD to produce ADP-ribose 1''-2'' cyclic phosphate.</text>
</comment>
<dbReference type="GO" id="GO:0006388">
    <property type="term" value="P:tRNA splicing, via endonucleolytic cleavage and ligation"/>
    <property type="evidence" value="ECO:0007669"/>
    <property type="project" value="TreeGrafter"/>
</dbReference>
<dbReference type="SUPFAM" id="SSF56399">
    <property type="entry name" value="ADP-ribosylation"/>
    <property type="match status" value="1"/>
</dbReference>
<comment type="caution">
    <text evidence="7">The sequence shown here is derived from an EMBL/GenBank/DDBJ whole genome shotgun (WGS) entry which is preliminary data.</text>
</comment>
<comment type="catalytic activity">
    <reaction evidence="6">
        <text>2'-phospho-[ligated tRNA] + NAD(+) = mature tRNA + ADP-alpha-D-ribose 1'',2''-cyclic phosphate + nicotinamide</text>
        <dbReference type="Rhea" id="RHEA:23324"/>
        <dbReference type="Rhea" id="RHEA-COMP:11106"/>
        <dbReference type="Rhea" id="RHEA-COMP:11107"/>
        <dbReference type="ChEBI" id="CHEBI:17154"/>
        <dbReference type="ChEBI" id="CHEBI:57540"/>
        <dbReference type="ChEBI" id="CHEBI:76596"/>
        <dbReference type="ChEBI" id="CHEBI:82883"/>
        <dbReference type="ChEBI" id="CHEBI:85027"/>
        <dbReference type="EC" id="2.7.1.160"/>
    </reaction>
</comment>
<accession>A0A9Q0L5C1</accession>
<name>A0A9Q0L5C1_ANAIG</name>
<dbReference type="EMBL" id="JAPDFW010000144">
    <property type="protein sequence ID" value="KAJ5066396.1"/>
    <property type="molecule type" value="Genomic_DNA"/>
</dbReference>
<dbReference type="PANTHER" id="PTHR12684">
    <property type="entry name" value="PUTATIVE PHOSPHOTRANSFERASE"/>
    <property type="match status" value="1"/>
</dbReference>
<keyword evidence="4" id="KW-0808">Transferase</keyword>
<dbReference type="Pfam" id="PF01885">
    <property type="entry name" value="PTS_2-RNA"/>
    <property type="match status" value="1"/>
</dbReference>
<keyword evidence="5" id="KW-0520">NAD</keyword>
<organism evidence="7 8">
    <name type="scientific">Anaeramoeba ignava</name>
    <name type="common">Anaerobic marine amoeba</name>
    <dbReference type="NCBI Taxonomy" id="1746090"/>
    <lineage>
        <taxon>Eukaryota</taxon>
        <taxon>Metamonada</taxon>
        <taxon>Anaeramoebidae</taxon>
        <taxon>Anaeramoeba</taxon>
    </lineage>
</organism>
<evidence type="ECO:0000256" key="2">
    <source>
        <dbReference type="ARBA" id="ARBA00009836"/>
    </source>
</evidence>
<evidence type="ECO:0000256" key="5">
    <source>
        <dbReference type="ARBA" id="ARBA00023027"/>
    </source>
</evidence>
<dbReference type="GO" id="GO:0000215">
    <property type="term" value="F:tRNA 2'-phosphotransferase activity"/>
    <property type="evidence" value="ECO:0007669"/>
    <property type="project" value="UniProtKB-EC"/>
</dbReference>
<evidence type="ECO:0000256" key="6">
    <source>
        <dbReference type="ARBA" id="ARBA00047949"/>
    </source>
</evidence>
<sequence>MSRRQQNPDIKISKTLSYLLRHGAKKEKIKMRTDGFVLVSDLLEHRSLKRITFEDIKRIVENNDKKRFLLSKDENQNDIIKATQGHTIEVKDLSLTKITKENLPQCAVHGTNRKNWNIIKNQGLSKMKRNHIHFAPKEPGKGQVISGMRTSSEIMIFVDLEKALEDGIQFFQSENEVILSEGIDGIIPPKYFSKVVDSKTQKIIFSSNENEKEKEK</sequence>
<dbReference type="Gene3D" id="1.10.10.970">
    <property type="entry name" value="RNA 2'-phosphotransferase, Tpt1/KptA family, N-terminal domain"/>
    <property type="match status" value="1"/>
</dbReference>
<gene>
    <name evidence="7" type="ORF">M0811_13677</name>
</gene>
<dbReference type="InterPro" id="IPR042081">
    <property type="entry name" value="RNA_2'-PTrans_C"/>
</dbReference>
<protein>
    <recommendedName>
        <fullName evidence="3">2'-phosphotransferase</fullName>
        <ecNumber evidence="3">2.7.1.160</ecNumber>
    </recommendedName>
</protein>
<dbReference type="PANTHER" id="PTHR12684:SF2">
    <property type="entry name" value="TRNA 2'-PHOSPHOTRANSFERASE 1"/>
    <property type="match status" value="1"/>
</dbReference>
<dbReference type="AlphaFoldDB" id="A0A9Q0L5C1"/>
<dbReference type="InterPro" id="IPR002745">
    <property type="entry name" value="Ptrans_KptA/Tpt1"/>
</dbReference>
<dbReference type="OMA" id="RHGASQM"/>
<reference evidence="7" key="1">
    <citation type="submission" date="2022-10" db="EMBL/GenBank/DDBJ databases">
        <title>Novel sulphate-reducing endosymbionts in the free-living metamonad Anaeramoeba.</title>
        <authorList>
            <person name="Jerlstrom-Hultqvist J."/>
            <person name="Cepicka I."/>
            <person name="Gallot-Lavallee L."/>
            <person name="Salas-Leiva D."/>
            <person name="Curtis B.A."/>
            <person name="Zahonova K."/>
            <person name="Pipaliya S."/>
            <person name="Dacks J."/>
            <person name="Roger A.J."/>
        </authorList>
    </citation>
    <scope>NUCLEOTIDE SEQUENCE</scope>
    <source>
        <strain evidence="7">BMAN</strain>
    </source>
</reference>
<keyword evidence="8" id="KW-1185">Reference proteome</keyword>
<evidence type="ECO:0000313" key="7">
    <source>
        <dbReference type="EMBL" id="KAJ5066396.1"/>
    </source>
</evidence>
<evidence type="ECO:0000256" key="4">
    <source>
        <dbReference type="ARBA" id="ARBA00022679"/>
    </source>
</evidence>
<evidence type="ECO:0000256" key="3">
    <source>
        <dbReference type="ARBA" id="ARBA00012007"/>
    </source>
</evidence>
<dbReference type="Gene3D" id="3.20.170.30">
    <property type="match status" value="1"/>
</dbReference>
<dbReference type="InterPro" id="IPR042080">
    <property type="entry name" value="RNA_2'-PTrans_N"/>
</dbReference>
<comment type="similarity">
    <text evidence="2">Belongs to the KptA/TPT1 family.</text>
</comment>
<evidence type="ECO:0000256" key="1">
    <source>
        <dbReference type="ARBA" id="ARBA00003343"/>
    </source>
</evidence>
<evidence type="ECO:0000313" key="8">
    <source>
        <dbReference type="Proteomes" id="UP001149090"/>
    </source>
</evidence>
<dbReference type="EC" id="2.7.1.160" evidence="3"/>
<dbReference type="OrthoDB" id="419694at2759"/>
<proteinExistence type="inferred from homology"/>